<gene>
    <name evidence="3" type="ORF">DB31_0368</name>
</gene>
<comment type="caution">
    <text evidence="3">The sequence shown here is derived from an EMBL/GenBank/DDBJ whole genome shotgun (WGS) entry which is preliminary data.</text>
</comment>
<organism evidence="3 4">
    <name type="scientific">Hyalangium minutum</name>
    <dbReference type="NCBI Taxonomy" id="394096"/>
    <lineage>
        <taxon>Bacteria</taxon>
        <taxon>Pseudomonadati</taxon>
        <taxon>Myxococcota</taxon>
        <taxon>Myxococcia</taxon>
        <taxon>Myxococcales</taxon>
        <taxon>Cystobacterineae</taxon>
        <taxon>Archangiaceae</taxon>
        <taxon>Hyalangium</taxon>
    </lineage>
</organism>
<feature type="transmembrane region" description="Helical" evidence="2">
    <location>
        <begin position="360"/>
        <end position="378"/>
    </location>
</feature>
<feature type="transmembrane region" description="Helical" evidence="2">
    <location>
        <begin position="390"/>
        <end position="408"/>
    </location>
</feature>
<dbReference type="Proteomes" id="UP000028725">
    <property type="component" value="Unassembled WGS sequence"/>
</dbReference>
<dbReference type="PATRIC" id="fig|394096.3.peg.367"/>
<keyword evidence="2" id="KW-1133">Transmembrane helix</keyword>
<feature type="transmembrane region" description="Helical" evidence="2">
    <location>
        <begin position="428"/>
        <end position="450"/>
    </location>
</feature>
<reference evidence="3 4" key="1">
    <citation type="submission" date="2014-04" db="EMBL/GenBank/DDBJ databases">
        <title>Genome assembly of Hyalangium minutum DSM 14724.</title>
        <authorList>
            <person name="Sharma G."/>
            <person name="Subramanian S."/>
        </authorList>
    </citation>
    <scope>NUCLEOTIDE SEQUENCE [LARGE SCALE GENOMIC DNA]</scope>
    <source>
        <strain evidence="3 4">DSM 14724</strain>
    </source>
</reference>
<dbReference type="OrthoDB" id="5496530at2"/>
<protein>
    <submittedName>
        <fullName evidence="3">Uncharacterized protein</fullName>
    </submittedName>
</protein>
<keyword evidence="2" id="KW-0472">Membrane</keyword>
<feature type="region of interest" description="Disordered" evidence="1">
    <location>
        <begin position="316"/>
        <end position="345"/>
    </location>
</feature>
<keyword evidence="2" id="KW-0812">Transmembrane</keyword>
<proteinExistence type="predicted"/>
<accession>A0A085WWP4</accession>
<dbReference type="STRING" id="394096.DB31_0368"/>
<keyword evidence="4" id="KW-1185">Reference proteome</keyword>
<dbReference type="RefSeq" id="WP_044181060.1">
    <property type="nucleotide sequence ID" value="NZ_JMCB01000001.1"/>
</dbReference>
<evidence type="ECO:0000313" key="4">
    <source>
        <dbReference type="Proteomes" id="UP000028725"/>
    </source>
</evidence>
<dbReference type="AlphaFoldDB" id="A0A085WWP4"/>
<dbReference type="EMBL" id="JMCB01000001">
    <property type="protein sequence ID" value="KFE72107.1"/>
    <property type="molecule type" value="Genomic_DNA"/>
</dbReference>
<evidence type="ECO:0000313" key="3">
    <source>
        <dbReference type="EMBL" id="KFE72107.1"/>
    </source>
</evidence>
<feature type="transmembrane region" description="Helical" evidence="2">
    <location>
        <begin position="462"/>
        <end position="485"/>
    </location>
</feature>
<name>A0A085WWP4_9BACT</name>
<feature type="transmembrane region" description="Helical" evidence="2">
    <location>
        <begin position="491"/>
        <end position="509"/>
    </location>
</feature>
<sequence>MKKLLVFVVLLAAGAGAAYHFGYLDRWIPKLGGERLIPKDEKLLAYFRPDTRELLVAQLTELDLRLSADAQAKLEQNGRELYEKTGINLSKDLDAFVGADGLAVVRGRFDWNKLGAYLQSQGYTLTELAGVPGAVKARAMDVALDGNYLLVGPRAEVELAIARRRDGQGLEANSPIVKAMDEIGWRHGLVGGVVSGSRLSSQGPGDLKLQTALGALDSTREGYELRAMALTGSKAEGEALHAILETLRKTALLQMALTSQPELRTLRDSLEKATLEVDANGRVTGAIRFPYALVDQASANVSQAQLPSALQTLELSDEGDDSVPTRPPPSATAPKPSSKEEASTPVASATVSQRLDWKPPVFGVILLVLALVTMGAASRPGMFNVLFHPLFLLPFLVATLGVFVFRFTGQSGGAFDVLTLPMPEWHRFVSIPVAQTVALSATIPMLLAIISGPVALLRRFAAGLAVGFSAYLVTKAIAGTAVPLIPPAYTVFWFAGNALAALLLARLTIPPRRARQSSPAAGAPRGRA</sequence>
<evidence type="ECO:0000256" key="1">
    <source>
        <dbReference type="SAM" id="MobiDB-lite"/>
    </source>
</evidence>
<evidence type="ECO:0000256" key="2">
    <source>
        <dbReference type="SAM" id="Phobius"/>
    </source>
</evidence>